<gene>
    <name evidence="1" type="ORF">QFC19_000932</name>
</gene>
<reference evidence="1" key="1">
    <citation type="submission" date="2023-04" db="EMBL/GenBank/DDBJ databases">
        <title>Draft Genome sequencing of Naganishia species isolated from polar environments using Oxford Nanopore Technology.</title>
        <authorList>
            <person name="Leo P."/>
            <person name="Venkateswaran K."/>
        </authorList>
    </citation>
    <scope>NUCLEOTIDE SEQUENCE</scope>
    <source>
        <strain evidence="1">MNA-CCFEE 5261</strain>
    </source>
</reference>
<protein>
    <submittedName>
        <fullName evidence="1">Uncharacterized protein</fullName>
    </submittedName>
</protein>
<dbReference type="Proteomes" id="UP001241377">
    <property type="component" value="Unassembled WGS sequence"/>
</dbReference>
<evidence type="ECO:0000313" key="1">
    <source>
        <dbReference type="EMBL" id="KAJ9112009.1"/>
    </source>
</evidence>
<dbReference type="EMBL" id="JASBWR010000006">
    <property type="protein sequence ID" value="KAJ9112009.1"/>
    <property type="molecule type" value="Genomic_DNA"/>
</dbReference>
<comment type="caution">
    <text evidence="1">The sequence shown here is derived from an EMBL/GenBank/DDBJ whole genome shotgun (WGS) entry which is preliminary data.</text>
</comment>
<organism evidence="1 2">
    <name type="scientific">Naganishia cerealis</name>
    <dbReference type="NCBI Taxonomy" id="610337"/>
    <lineage>
        <taxon>Eukaryota</taxon>
        <taxon>Fungi</taxon>
        <taxon>Dikarya</taxon>
        <taxon>Basidiomycota</taxon>
        <taxon>Agaricomycotina</taxon>
        <taxon>Tremellomycetes</taxon>
        <taxon>Filobasidiales</taxon>
        <taxon>Filobasidiaceae</taxon>
        <taxon>Naganishia</taxon>
    </lineage>
</organism>
<proteinExistence type="predicted"/>
<name>A0ACC2WLA8_9TREE</name>
<sequence length="210" mass="24011">MTPPKTIVIVSSLNRDDFVVAGNRLILVVDEIKLNVLNQAVDGNRDYYLQHITLWSNLAFLHRIIIILDDETAAQQLSEFLASLHVLSDARINLQENLLLRSRSFDNFHTHKVQEENTLGTQDSLKRFRNFHNGLGGDYEEPEPQPFSAYEDLQKLGIDLSEFNSEEQLQELKEGGVKRSRSVTKTLFKPKKDEFDGPPQSPTITLDETF</sequence>
<keyword evidence="2" id="KW-1185">Reference proteome</keyword>
<accession>A0ACC2WLA8</accession>
<evidence type="ECO:0000313" key="2">
    <source>
        <dbReference type="Proteomes" id="UP001241377"/>
    </source>
</evidence>